<dbReference type="AlphaFoldDB" id="A0ABD1XN11"/>
<comment type="caution">
    <text evidence="2">The sequence shown here is derived from an EMBL/GenBank/DDBJ whole genome shotgun (WGS) entry which is preliminary data.</text>
</comment>
<protein>
    <submittedName>
        <fullName evidence="2">Uncharacterized protein</fullName>
    </submittedName>
</protein>
<feature type="region of interest" description="Disordered" evidence="1">
    <location>
        <begin position="49"/>
        <end position="77"/>
    </location>
</feature>
<dbReference type="EMBL" id="JBHFFA010000008">
    <property type="protein sequence ID" value="KAL2610326.1"/>
    <property type="molecule type" value="Genomic_DNA"/>
</dbReference>
<evidence type="ECO:0000313" key="3">
    <source>
        <dbReference type="Proteomes" id="UP001605036"/>
    </source>
</evidence>
<reference evidence="2 3" key="1">
    <citation type="submission" date="2024-09" db="EMBL/GenBank/DDBJ databases">
        <title>Chromosome-scale assembly of Riccia fluitans.</title>
        <authorList>
            <person name="Paukszto L."/>
            <person name="Sawicki J."/>
            <person name="Karawczyk K."/>
            <person name="Piernik-Szablinska J."/>
            <person name="Szczecinska M."/>
            <person name="Mazdziarz M."/>
        </authorList>
    </citation>
    <scope>NUCLEOTIDE SEQUENCE [LARGE SCALE GENOMIC DNA]</scope>
    <source>
        <strain evidence="2">Rf_01</strain>
        <tissue evidence="2">Aerial parts of the thallus</tissue>
    </source>
</reference>
<sequence>MIGGGELRARERELTVNQRLQVSDAEQQVFQSYKERQCKSGSEMADCRNMGLNSAGPNLQRSAGMFETRSTGAVRAD</sequence>
<keyword evidence="3" id="KW-1185">Reference proteome</keyword>
<evidence type="ECO:0000256" key="1">
    <source>
        <dbReference type="SAM" id="MobiDB-lite"/>
    </source>
</evidence>
<proteinExistence type="predicted"/>
<dbReference type="Proteomes" id="UP001605036">
    <property type="component" value="Unassembled WGS sequence"/>
</dbReference>
<organism evidence="2 3">
    <name type="scientific">Riccia fluitans</name>
    <dbReference type="NCBI Taxonomy" id="41844"/>
    <lineage>
        <taxon>Eukaryota</taxon>
        <taxon>Viridiplantae</taxon>
        <taxon>Streptophyta</taxon>
        <taxon>Embryophyta</taxon>
        <taxon>Marchantiophyta</taxon>
        <taxon>Marchantiopsida</taxon>
        <taxon>Marchantiidae</taxon>
        <taxon>Marchantiales</taxon>
        <taxon>Ricciaceae</taxon>
        <taxon>Riccia</taxon>
    </lineage>
</organism>
<gene>
    <name evidence="2" type="ORF">R1flu_028899</name>
</gene>
<feature type="compositionally biased region" description="Polar residues" evidence="1">
    <location>
        <begin position="51"/>
        <end position="61"/>
    </location>
</feature>
<name>A0ABD1XN11_9MARC</name>
<accession>A0ABD1XN11</accession>
<evidence type="ECO:0000313" key="2">
    <source>
        <dbReference type="EMBL" id="KAL2610326.1"/>
    </source>
</evidence>